<proteinExistence type="predicted"/>
<sequence>MKKFWIVVGTARNAIPIVLDEKENKEITEVEVISNRTVFDFPTEHQAVKVAECMAVKYPDEEYYIMESVKCSKAEIRAVTKQWSAGA</sequence>
<evidence type="ECO:0000313" key="1">
    <source>
        <dbReference type="EMBL" id="KKL27260.1"/>
    </source>
</evidence>
<protein>
    <submittedName>
        <fullName evidence="1">Uncharacterized protein</fullName>
    </submittedName>
</protein>
<dbReference type="EMBL" id="LAZR01035529">
    <property type="protein sequence ID" value="KKL27260.1"/>
    <property type="molecule type" value="Genomic_DNA"/>
</dbReference>
<accession>A0A0F9BZD1</accession>
<reference evidence="1" key="1">
    <citation type="journal article" date="2015" name="Nature">
        <title>Complex archaea that bridge the gap between prokaryotes and eukaryotes.</title>
        <authorList>
            <person name="Spang A."/>
            <person name="Saw J.H."/>
            <person name="Jorgensen S.L."/>
            <person name="Zaremba-Niedzwiedzka K."/>
            <person name="Martijn J."/>
            <person name="Lind A.E."/>
            <person name="van Eijk R."/>
            <person name="Schleper C."/>
            <person name="Guy L."/>
            <person name="Ettema T.J."/>
        </authorList>
    </citation>
    <scope>NUCLEOTIDE SEQUENCE</scope>
</reference>
<dbReference type="AlphaFoldDB" id="A0A0F9BZD1"/>
<comment type="caution">
    <text evidence="1">The sequence shown here is derived from an EMBL/GenBank/DDBJ whole genome shotgun (WGS) entry which is preliminary data.</text>
</comment>
<organism evidence="1">
    <name type="scientific">marine sediment metagenome</name>
    <dbReference type="NCBI Taxonomy" id="412755"/>
    <lineage>
        <taxon>unclassified sequences</taxon>
        <taxon>metagenomes</taxon>
        <taxon>ecological metagenomes</taxon>
    </lineage>
</organism>
<name>A0A0F9BZD1_9ZZZZ</name>
<gene>
    <name evidence="1" type="ORF">LCGC14_2386920</name>
</gene>